<dbReference type="AlphaFoldDB" id="A0A2Z6MSU2"/>
<accession>A0A2Z6MSU2</accession>
<dbReference type="EMBL" id="DF973197">
    <property type="protein sequence ID" value="GAU19255.1"/>
    <property type="molecule type" value="Genomic_DNA"/>
</dbReference>
<keyword evidence="2" id="KW-1185">Reference proteome</keyword>
<name>A0A2Z6MSU2_TRISU</name>
<protein>
    <submittedName>
        <fullName evidence="1">Uncharacterized protein</fullName>
    </submittedName>
</protein>
<gene>
    <name evidence="1" type="ORF">TSUD_335380</name>
</gene>
<evidence type="ECO:0000313" key="2">
    <source>
        <dbReference type="Proteomes" id="UP000242715"/>
    </source>
</evidence>
<evidence type="ECO:0000313" key="1">
    <source>
        <dbReference type="EMBL" id="GAU19255.1"/>
    </source>
</evidence>
<reference evidence="2" key="1">
    <citation type="journal article" date="2017" name="Front. Plant Sci.">
        <title>Climate Clever Clovers: New Paradigm to Reduce the Environmental Footprint of Ruminants by Breeding Low Methanogenic Forages Utilizing Haplotype Variation.</title>
        <authorList>
            <person name="Kaur P."/>
            <person name="Appels R."/>
            <person name="Bayer P.E."/>
            <person name="Keeble-Gagnere G."/>
            <person name="Wang J."/>
            <person name="Hirakawa H."/>
            <person name="Shirasawa K."/>
            <person name="Vercoe P."/>
            <person name="Stefanova K."/>
            <person name="Durmic Z."/>
            <person name="Nichols P."/>
            <person name="Revell C."/>
            <person name="Isobe S.N."/>
            <person name="Edwards D."/>
            <person name="Erskine W."/>
        </authorList>
    </citation>
    <scope>NUCLEOTIDE SEQUENCE [LARGE SCALE GENOMIC DNA]</scope>
    <source>
        <strain evidence="2">cv. Daliak</strain>
    </source>
</reference>
<proteinExistence type="predicted"/>
<dbReference type="Proteomes" id="UP000242715">
    <property type="component" value="Unassembled WGS sequence"/>
</dbReference>
<sequence>MGTYGSPLPSNCLLYRAIYRKKRIAAFRQLAFFVVKLQHSPPFVRIGNSDSMDFPYG</sequence>
<organism evidence="1 2">
    <name type="scientific">Trifolium subterraneum</name>
    <name type="common">Subterranean clover</name>
    <dbReference type="NCBI Taxonomy" id="3900"/>
    <lineage>
        <taxon>Eukaryota</taxon>
        <taxon>Viridiplantae</taxon>
        <taxon>Streptophyta</taxon>
        <taxon>Embryophyta</taxon>
        <taxon>Tracheophyta</taxon>
        <taxon>Spermatophyta</taxon>
        <taxon>Magnoliopsida</taxon>
        <taxon>eudicotyledons</taxon>
        <taxon>Gunneridae</taxon>
        <taxon>Pentapetalae</taxon>
        <taxon>rosids</taxon>
        <taxon>fabids</taxon>
        <taxon>Fabales</taxon>
        <taxon>Fabaceae</taxon>
        <taxon>Papilionoideae</taxon>
        <taxon>50 kb inversion clade</taxon>
        <taxon>NPAAA clade</taxon>
        <taxon>Hologalegina</taxon>
        <taxon>IRL clade</taxon>
        <taxon>Trifolieae</taxon>
        <taxon>Trifolium</taxon>
    </lineage>
</organism>